<evidence type="ECO:0000313" key="3">
    <source>
        <dbReference type="Proteomes" id="UP000197138"/>
    </source>
</evidence>
<proteinExistence type="predicted"/>
<gene>
    <name evidence="1" type="ORF">CDL15_Pgr019374</name>
    <name evidence="2" type="ORF">CRG98_018080</name>
</gene>
<evidence type="ECO:0000313" key="2">
    <source>
        <dbReference type="EMBL" id="PKI61533.1"/>
    </source>
</evidence>
<protein>
    <submittedName>
        <fullName evidence="1">Uncharacterized protein</fullName>
    </submittedName>
</protein>
<evidence type="ECO:0000313" key="1">
    <source>
        <dbReference type="EMBL" id="OWM87791.1"/>
    </source>
</evidence>
<reference evidence="2 4" key="3">
    <citation type="submission" date="2017-11" db="EMBL/GenBank/DDBJ databases">
        <title>De-novo sequencing of pomegranate (Punica granatum L.) genome.</title>
        <authorList>
            <person name="Akparov Z."/>
            <person name="Amiraslanov A."/>
            <person name="Hajiyeva S."/>
            <person name="Abbasov M."/>
            <person name="Kaur K."/>
            <person name="Hamwieh A."/>
            <person name="Solovyev V."/>
            <person name="Salamov A."/>
            <person name="Braich B."/>
            <person name="Kosarev P."/>
            <person name="Mahmoud A."/>
            <person name="Hajiyev E."/>
            <person name="Babayeva S."/>
            <person name="Izzatullayeva V."/>
            <person name="Mammadov A."/>
            <person name="Mammadov A."/>
            <person name="Sharifova S."/>
            <person name="Ojaghi J."/>
            <person name="Eynullazada K."/>
            <person name="Bayramov B."/>
            <person name="Abdulazimova A."/>
            <person name="Shahmuradov I."/>
        </authorList>
    </citation>
    <scope>NUCLEOTIDE SEQUENCE [LARGE SCALE GENOMIC DNA]</scope>
    <source>
        <strain evidence="2">AG2017</strain>
        <strain evidence="4">cv. AG2017</strain>
        <tissue evidence="2">Leaf</tissue>
    </source>
</reference>
<accession>A0A218XTB8</accession>
<dbReference type="Proteomes" id="UP000197138">
    <property type="component" value="Unassembled WGS sequence"/>
</dbReference>
<dbReference type="Proteomes" id="UP000233551">
    <property type="component" value="Unassembled WGS sequence"/>
</dbReference>
<comment type="caution">
    <text evidence="1">The sequence shown here is derived from an EMBL/GenBank/DDBJ whole genome shotgun (WGS) entry which is preliminary data.</text>
</comment>
<dbReference type="AlphaFoldDB" id="A0A218XTB8"/>
<keyword evidence="4" id="KW-1185">Reference proteome</keyword>
<dbReference type="EMBL" id="PGOL01001029">
    <property type="protein sequence ID" value="PKI61533.1"/>
    <property type="molecule type" value="Genomic_DNA"/>
</dbReference>
<name>A0A218XTB8_PUNGR</name>
<evidence type="ECO:0000313" key="4">
    <source>
        <dbReference type="Proteomes" id="UP000233551"/>
    </source>
</evidence>
<organism evidence="1 3">
    <name type="scientific">Punica granatum</name>
    <name type="common">Pomegranate</name>
    <dbReference type="NCBI Taxonomy" id="22663"/>
    <lineage>
        <taxon>Eukaryota</taxon>
        <taxon>Viridiplantae</taxon>
        <taxon>Streptophyta</taxon>
        <taxon>Embryophyta</taxon>
        <taxon>Tracheophyta</taxon>
        <taxon>Spermatophyta</taxon>
        <taxon>Magnoliopsida</taxon>
        <taxon>eudicotyledons</taxon>
        <taxon>Gunneridae</taxon>
        <taxon>Pentapetalae</taxon>
        <taxon>rosids</taxon>
        <taxon>malvids</taxon>
        <taxon>Myrtales</taxon>
        <taxon>Lythraceae</taxon>
        <taxon>Punica</taxon>
    </lineage>
</organism>
<reference evidence="3" key="1">
    <citation type="journal article" date="2017" name="Plant J.">
        <title>The pomegranate (Punica granatum L.) genome and the genomics of punicalagin biosynthesis.</title>
        <authorList>
            <person name="Qin G."/>
            <person name="Xu C."/>
            <person name="Ming R."/>
            <person name="Tang H."/>
            <person name="Guyot R."/>
            <person name="Kramer E.M."/>
            <person name="Hu Y."/>
            <person name="Yi X."/>
            <person name="Qi Y."/>
            <person name="Xu X."/>
            <person name="Gao Z."/>
            <person name="Pan H."/>
            <person name="Jian J."/>
            <person name="Tian Y."/>
            <person name="Yue Z."/>
            <person name="Xu Y."/>
        </authorList>
    </citation>
    <scope>NUCLEOTIDE SEQUENCE [LARGE SCALE GENOMIC DNA]</scope>
    <source>
        <strain evidence="3">cv. Dabenzi</strain>
    </source>
</reference>
<sequence>MEMFQMMSRLRELSHLNSPIYACDVLPNTYMKTAGKPVLWCQDGLQASLENKGHGPRKVREDESRLVAAEEDEFWPESLDSRNAFLMVDLNYRQPKKESVGLET</sequence>
<reference evidence="1" key="2">
    <citation type="submission" date="2017-06" db="EMBL/GenBank/DDBJ databases">
        <title>The pomegranate genome and the genomics of punicalagin biosynthesis.</title>
        <authorList>
            <person name="Xu C."/>
        </authorList>
    </citation>
    <scope>NUCLEOTIDE SEQUENCE [LARGE SCALE GENOMIC DNA]</scope>
    <source>
        <tissue evidence="1">Fresh leaf</tissue>
    </source>
</reference>
<dbReference type="EMBL" id="MTKT01000805">
    <property type="protein sequence ID" value="OWM87791.1"/>
    <property type="molecule type" value="Genomic_DNA"/>
</dbReference>